<evidence type="ECO:0000313" key="2">
    <source>
        <dbReference type="EMBL" id="UOR06169.1"/>
    </source>
</evidence>
<reference evidence="2 3" key="1">
    <citation type="submission" date="2022-04" db="EMBL/GenBank/DDBJ databases">
        <title>Hymenobacter sp. isolated from the air.</title>
        <authorList>
            <person name="Won M."/>
            <person name="Lee C.-M."/>
            <person name="Woen H.-Y."/>
            <person name="Kwon S.-W."/>
        </authorList>
    </citation>
    <scope>NUCLEOTIDE SEQUENCE [LARGE SCALE GENOMIC DNA]</scope>
    <source>
        <strain evidence="3">5413 J-13</strain>
    </source>
</reference>
<dbReference type="Proteomes" id="UP000829925">
    <property type="component" value="Chromosome"/>
</dbReference>
<evidence type="ECO:0000313" key="3">
    <source>
        <dbReference type="Proteomes" id="UP000829925"/>
    </source>
</evidence>
<evidence type="ECO:0000256" key="1">
    <source>
        <dbReference type="SAM" id="MobiDB-lite"/>
    </source>
</evidence>
<protein>
    <recommendedName>
        <fullName evidence="4">DUF3828 domain-containing protein</fullName>
    </recommendedName>
</protein>
<evidence type="ECO:0008006" key="4">
    <source>
        <dbReference type="Google" id="ProtNLM"/>
    </source>
</evidence>
<feature type="region of interest" description="Disordered" evidence="1">
    <location>
        <begin position="1"/>
        <end position="30"/>
    </location>
</feature>
<keyword evidence="3" id="KW-1185">Reference proteome</keyword>
<gene>
    <name evidence="2" type="ORF">MUN82_03505</name>
</gene>
<proteinExistence type="predicted"/>
<name>A0A8T9T2E9_9BACT</name>
<feature type="compositionally biased region" description="Polar residues" evidence="1">
    <location>
        <begin position="7"/>
        <end position="18"/>
    </location>
</feature>
<dbReference type="AlphaFoldDB" id="A0A8T9T2E9"/>
<dbReference type="EMBL" id="CP095053">
    <property type="protein sequence ID" value="UOR06169.1"/>
    <property type="molecule type" value="Genomic_DNA"/>
</dbReference>
<dbReference type="KEGG" id="haei:MUN82_03505"/>
<sequence length="195" mass="21481">MLVSCACTHSASEETTASGAERPVPAHTTTDTAATPVAVVQQFLRWYAPQADELNQLPLVPAAYSEDSTDIYAVDLEAVDSYLTTLRSSGYVSAAYAAARRAEYQQWADTLRLHPQYDGPPAGFDYDPIIFSQDAEELTELLRATPHLQHHTTDSAQVVLPQPSHAQMPRTGLAFGLSRHTGHWQIDKIWPVFTD</sequence>
<organism evidence="2 3">
    <name type="scientific">Hymenobacter aerilatus</name>
    <dbReference type="NCBI Taxonomy" id="2932251"/>
    <lineage>
        <taxon>Bacteria</taxon>
        <taxon>Pseudomonadati</taxon>
        <taxon>Bacteroidota</taxon>
        <taxon>Cytophagia</taxon>
        <taxon>Cytophagales</taxon>
        <taxon>Hymenobacteraceae</taxon>
        <taxon>Hymenobacter</taxon>
    </lineage>
</organism>
<dbReference type="RefSeq" id="WP_245095039.1">
    <property type="nucleotide sequence ID" value="NZ_CP095053.1"/>
</dbReference>
<accession>A0A8T9T2E9</accession>